<protein>
    <submittedName>
        <fullName evidence="1">Uncharacterized protein</fullName>
    </submittedName>
</protein>
<dbReference type="EMBL" id="MFJL01000043">
    <property type="protein sequence ID" value="OGG12668.1"/>
    <property type="molecule type" value="Genomic_DNA"/>
</dbReference>
<dbReference type="STRING" id="1798382.A3D77_04085"/>
<comment type="caution">
    <text evidence="1">The sequence shown here is derived from an EMBL/GenBank/DDBJ whole genome shotgun (WGS) entry which is preliminary data.</text>
</comment>
<evidence type="ECO:0000313" key="1">
    <source>
        <dbReference type="EMBL" id="OGG12668.1"/>
    </source>
</evidence>
<organism evidence="1 2">
    <name type="scientific">Candidatus Gottesmanbacteria bacterium RIFCSPHIGHO2_02_FULL_39_11</name>
    <dbReference type="NCBI Taxonomy" id="1798382"/>
    <lineage>
        <taxon>Bacteria</taxon>
        <taxon>Candidatus Gottesmaniibacteriota</taxon>
    </lineage>
</organism>
<dbReference type="AlphaFoldDB" id="A0A1F5ZJK6"/>
<reference evidence="1 2" key="1">
    <citation type="journal article" date="2016" name="Nat. Commun.">
        <title>Thousands of microbial genomes shed light on interconnected biogeochemical processes in an aquifer system.</title>
        <authorList>
            <person name="Anantharaman K."/>
            <person name="Brown C.T."/>
            <person name="Hug L.A."/>
            <person name="Sharon I."/>
            <person name="Castelle C.J."/>
            <person name="Probst A.J."/>
            <person name="Thomas B.C."/>
            <person name="Singh A."/>
            <person name="Wilkins M.J."/>
            <person name="Karaoz U."/>
            <person name="Brodie E.L."/>
            <person name="Williams K.H."/>
            <person name="Hubbard S.S."/>
            <person name="Banfield J.F."/>
        </authorList>
    </citation>
    <scope>NUCLEOTIDE SEQUENCE [LARGE SCALE GENOMIC DNA]</scope>
</reference>
<gene>
    <name evidence="1" type="ORF">A3D77_04085</name>
</gene>
<accession>A0A1F5ZJK6</accession>
<dbReference type="Proteomes" id="UP000176923">
    <property type="component" value="Unassembled WGS sequence"/>
</dbReference>
<proteinExistence type="predicted"/>
<name>A0A1F5ZJK6_9BACT</name>
<evidence type="ECO:0000313" key="2">
    <source>
        <dbReference type="Proteomes" id="UP000176923"/>
    </source>
</evidence>
<sequence length="59" mass="7175">MKRKVIFTKGYIRFHDQVKALKEGKLRMVKKLAHEARHELEARSLIKQLNLRFTAYDYR</sequence>